<dbReference type="InParanoid" id="A0A369JDW2"/>
<feature type="active site" description="Charge relay system" evidence="6">
    <location>
        <position position="290"/>
    </location>
</feature>
<organism evidence="9 10">
    <name type="scientific">Hypsizygus marmoreus</name>
    <name type="common">White beech mushroom</name>
    <name type="synonym">Agaricus marmoreus</name>
    <dbReference type="NCBI Taxonomy" id="39966"/>
    <lineage>
        <taxon>Eukaryota</taxon>
        <taxon>Fungi</taxon>
        <taxon>Dikarya</taxon>
        <taxon>Basidiomycota</taxon>
        <taxon>Agaricomycotina</taxon>
        <taxon>Agaricomycetes</taxon>
        <taxon>Agaricomycetidae</taxon>
        <taxon>Agaricales</taxon>
        <taxon>Tricholomatineae</taxon>
        <taxon>Lyophyllaceae</taxon>
        <taxon>Hypsizygus</taxon>
    </lineage>
</organism>
<comment type="function">
    <text evidence="5 8">Catalyzes the oxidation of uric acid to 5-hydroxyisourate, which is further processed to form (S)-allantoin.</text>
</comment>
<evidence type="ECO:0000256" key="8">
    <source>
        <dbReference type="RuleBase" id="RU004455"/>
    </source>
</evidence>
<dbReference type="OrthoDB" id="9992118at2759"/>
<feature type="binding site" evidence="7">
    <location>
        <position position="262"/>
    </location>
    <ligand>
        <name>urate</name>
        <dbReference type="ChEBI" id="CHEBI:17775"/>
    </ligand>
</feature>
<feature type="binding site" evidence="7">
    <location>
        <position position="63"/>
    </location>
    <ligand>
        <name>5-hydroxyisourate</name>
        <dbReference type="ChEBI" id="CHEBI:18072"/>
    </ligand>
</feature>
<name>A0A369JDW2_HYPMA</name>
<keyword evidence="4 5" id="KW-0560">Oxidoreductase</keyword>
<dbReference type="EMBL" id="LUEZ02000087">
    <property type="protein sequence ID" value="RDB18787.1"/>
    <property type="molecule type" value="Genomic_DNA"/>
</dbReference>
<dbReference type="PIRSF" id="PIRSF000241">
    <property type="entry name" value="Urate_oxidase"/>
    <property type="match status" value="1"/>
</dbReference>
<dbReference type="PANTHER" id="PTHR42874">
    <property type="entry name" value="URICASE"/>
    <property type="match status" value="1"/>
</dbReference>
<dbReference type="UniPathway" id="UPA00394">
    <property type="reaction ID" value="UER00650"/>
</dbReference>
<dbReference type="SMR" id="A0A369JDW2"/>
<dbReference type="STRING" id="39966.A0A369JDW2"/>
<dbReference type="Pfam" id="PF01014">
    <property type="entry name" value="Uricase"/>
    <property type="match status" value="2"/>
</dbReference>
<evidence type="ECO:0000313" key="9">
    <source>
        <dbReference type="EMBL" id="RDB18787.1"/>
    </source>
</evidence>
<dbReference type="GO" id="GO:0019628">
    <property type="term" value="P:urate catabolic process"/>
    <property type="evidence" value="ECO:0007669"/>
    <property type="project" value="UniProtKB-UniPathway"/>
</dbReference>
<feature type="binding site" evidence="7">
    <location>
        <position position="288"/>
    </location>
    <ligand>
        <name>5-hydroxyisourate</name>
        <dbReference type="ChEBI" id="CHEBI:18072"/>
    </ligand>
</feature>
<dbReference type="GO" id="GO:0005777">
    <property type="term" value="C:peroxisome"/>
    <property type="evidence" value="ECO:0007669"/>
    <property type="project" value="UniProtKB-SubCell"/>
</dbReference>
<dbReference type="GO" id="GO:0006145">
    <property type="term" value="P:purine nucleobase catabolic process"/>
    <property type="evidence" value="ECO:0007669"/>
    <property type="project" value="TreeGrafter"/>
</dbReference>
<evidence type="ECO:0000256" key="5">
    <source>
        <dbReference type="PIRNR" id="PIRNR000241"/>
    </source>
</evidence>
<reference evidence="9" key="1">
    <citation type="submission" date="2018-04" db="EMBL/GenBank/DDBJ databases">
        <title>Whole genome sequencing of Hypsizygus marmoreus.</title>
        <authorList>
            <person name="Choi I.-G."/>
            <person name="Min B."/>
            <person name="Kim J.-G."/>
            <person name="Kim S."/>
            <person name="Oh Y.-L."/>
            <person name="Kong W.-S."/>
            <person name="Park H."/>
            <person name="Jeong J."/>
            <person name="Song E.-S."/>
        </authorList>
    </citation>
    <scope>NUCLEOTIDE SEQUENCE [LARGE SCALE GENOMIC DNA]</scope>
    <source>
        <strain evidence="9">51987-8</strain>
    </source>
</reference>
<evidence type="ECO:0000256" key="6">
    <source>
        <dbReference type="PIRSR" id="PIRSR000241-1"/>
    </source>
</evidence>
<comment type="similarity">
    <text evidence="2 5 8">Belongs to the uricase family.</text>
</comment>
<evidence type="ECO:0000256" key="7">
    <source>
        <dbReference type="PIRSR" id="PIRSR000241-2"/>
    </source>
</evidence>
<dbReference type="NCBIfam" id="TIGR03383">
    <property type="entry name" value="urate_oxi"/>
    <property type="match status" value="1"/>
</dbReference>
<dbReference type="PRINTS" id="PR00093">
    <property type="entry name" value="URICASE"/>
</dbReference>
<comment type="catalytic activity">
    <reaction evidence="5 8">
        <text>urate + O2 + H2O = 5-hydroxyisourate + H2O2</text>
        <dbReference type="Rhea" id="RHEA:21368"/>
        <dbReference type="ChEBI" id="CHEBI:15377"/>
        <dbReference type="ChEBI" id="CHEBI:15379"/>
        <dbReference type="ChEBI" id="CHEBI:16240"/>
        <dbReference type="ChEBI" id="CHEBI:17775"/>
        <dbReference type="ChEBI" id="CHEBI:18072"/>
        <dbReference type="EC" id="1.7.3.3"/>
    </reaction>
</comment>
<feature type="binding site" evidence="7">
    <location>
        <position position="262"/>
    </location>
    <ligand>
        <name>5-hydroxyisourate</name>
        <dbReference type="ChEBI" id="CHEBI:18072"/>
    </ligand>
</feature>
<feature type="binding site" evidence="7">
    <location>
        <position position="261"/>
    </location>
    <ligand>
        <name>5-hydroxyisourate</name>
        <dbReference type="ChEBI" id="CHEBI:18072"/>
    </ligand>
</feature>
<dbReference type="SUPFAM" id="SSF55620">
    <property type="entry name" value="Tetrahydrobiopterin biosynthesis enzymes-like"/>
    <property type="match status" value="2"/>
</dbReference>
<feature type="active site" description="Charge relay system" evidence="6">
    <location>
        <position position="63"/>
    </location>
</feature>
<evidence type="ECO:0000256" key="3">
    <source>
        <dbReference type="ARBA" id="ARBA00022631"/>
    </source>
</evidence>
<comment type="pathway">
    <text evidence="1 5">Purine metabolism; urate degradation; (S)-allantoin from urate: step 1/3.</text>
</comment>
<feature type="binding site" evidence="7">
    <location>
        <position position="63"/>
    </location>
    <ligand>
        <name>urate</name>
        <dbReference type="ChEBI" id="CHEBI:17775"/>
    </ligand>
</feature>
<sequence>MSNTAAQVETTLSARYGKDKVRVLRVVREGKWHHVVEYNVTALLEGDIDVSYTEADNSVIVATDSIKNITYYLAKVSPHVLIPERFALHLGTHLVSRYPHIHKAFITIEQLRWSRIPVTEEQEGHTHAFFRDGQDKRIVKAEVDATAGKDKLIGKVTSGISDLLVLKTTGSAFTNFIRDTYTTLAEVSDRIFSTSVELSYTFAPVEIKPPSDEQKLEFSVPGEEAGVIGGREGGVWDAVEVAGRARGVTMDVFAEDDSASVQATLFKMAQLIIAQNAGVQSVTYVLPNKHYIPVDMKYLDVENVVPPSSAEVFMPIAAPSGLISATISRK</sequence>
<dbReference type="InterPro" id="IPR019842">
    <property type="entry name" value="Uricase_CS"/>
</dbReference>
<dbReference type="PANTHER" id="PTHR42874:SF1">
    <property type="entry name" value="URICASE"/>
    <property type="match status" value="1"/>
</dbReference>
<feature type="binding site" evidence="7">
    <location>
        <position position="288"/>
    </location>
    <ligand>
        <name>urate</name>
        <dbReference type="ChEBI" id="CHEBI:17775"/>
    </ligand>
</feature>
<keyword evidence="3 5" id="KW-0659">Purine metabolism</keyword>
<dbReference type="EC" id="1.7.3.3" evidence="5 8"/>
<comment type="subcellular location">
    <subcellularLocation>
        <location evidence="5">Peroxisome</location>
    </subcellularLocation>
</comment>
<evidence type="ECO:0000313" key="10">
    <source>
        <dbReference type="Proteomes" id="UP000076154"/>
    </source>
</evidence>
<evidence type="ECO:0000256" key="2">
    <source>
        <dbReference type="ARBA" id="ARBA00009760"/>
    </source>
</evidence>
<keyword evidence="5" id="KW-0576">Peroxisome</keyword>
<feature type="binding site" evidence="7">
    <location>
        <position position="190"/>
    </location>
    <ligand>
        <name>5-hydroxyisourate</name>
        <dbReference type="ChEBI" id="CHEBI:18072"/>
    </ligand>
</feature>
<gene>
    <name evidence="9" type="primary">uaZ_2</name>
    <name evidence="9" type="ORF">Hypma_014591</name>
</gene>
<feature type="binding site" evidence="7">
    <location>
        <position position="63"/>
    </location>
    <ligand>
        <name>O2</name>
        <dbReference type="ChEBI" id="CHEBI:15379"/>
    </ligand>
</feature>
<dbReference type="AlphaFoldDB" id="A0A369JDW2"/>
<dbReference type="InterPro" id="IPR002042">
    <property type="entry name" value="Uricase"/>
</dbReference>
<feature type="binding site" evidence="7">
    <location>
        <position position="288"/>
    </location>
    <ligand>
        <name>O2</name>
        <dbReference type="ChEBI" id="CHEBI:15379"/>
    </ligand>
</feature>
<protein>
    <recommendedName>
        <fullName evidence="5 8">Uricase</fullName>
        <ecNumber evidence="5 8">1.7.3.3</ecNumber>
    </recommendedName>
    <alternativeName>
        <fullName evidence="5">Urate oxidase</fullName>
    </alternativeName>
</protein>
<feature type="active site" description="Charge relay system" evidence="6">
    <location>
        <position position="18"/>
    </location>
</feature>
<dbReference type="PROSITE" id="PS00366">
    <property type="entry name" value="URICASE"/>
    <property type="match status" value="1"/>
</dbReference>
<evidence type="ECO:0000256" key="1">
    <source>
        <dbReference type="ARBA" id="ARBA00004831"/>
    </source>
</evidence>
<dbReference type="Proteomes" id="UP000076154">
    <property type="component" value="Unassembled WGS sequence"/>
</dbReference>
<keyword evidence="10" id="KW-1185">Reference proteome</keyword>
<feature type="binding site" evidence="7">
    <location>
        <position position="261"/>
    </location>
    <ligand>
        <name>urate</name>
        <dbReference type="ChEBI" id="CHEBI:17775"/>
    </ligand>
</feature>
<feature type="binding site" evidence="7">
    <location>
        <position position="190"/>
    </location>
    <ligand>
        <name>urate</name>
        <dbReference type="ChEBI" id="CHEBI:17775"/>
    </ligand>
</feature>
<feature type="binding site" evidence="7">
    <location>
        <position position="64"/>
    </location>
    <ligand>
        <name>urate</name>
        <dbReference type="ChEBI" id="CHEBI:17775"/>
    </ligand>
</feature>
<feature type="binding site" evidence="7">
    <location>
        <position position="173"/>
    </location>
    <ligand>
        <name>urate</name>
        <dbReference type="ChEBI" id="CHEBI:17775"/>
    </ligand>
</feature>
<evidence type="ECO:0000256" key="4">
    <source>
        <dbReference type="ARBA" id="ARBA00023002"/>
    </source>
</evidence>
<accession>A0A369JDW2</accession>
<comment type="caution">
    <text evidence="9">The sequence shown here is derived from an EMBL/GenBank/DDBJ whole genome shotgun (WGS) entry which is preliminary data.</text>
</comment>
<dbReference type="GO" id="GO:0004846">
    <property type="term" value="F:urate oxidase activity"/>
    <property type="evidence" value="ECO:0007669"/>
    <property type="project" value="UniProtKB-EC"/>
</dbReference>
<feature type="binding site" evidence="7">
    <location>
        <position position="173"/>
    </location>
    <ligand>
        <name>5-hydroxyisourate</name>
        <dbReference type="ChEBI" id="CHEBI:18072"/>
    </ligand>
</feature>
<dbReference type="Gene3D" id="3.10.270.10">
    <property type="entry name" value="Urate Oxidase"/>
    <property type="match status" value="1"/>
</dbReference>
<proteinExistence type="inferred from homology"/>
<feature type="binding site" evidence="7">
    <location>
        <position position="64"/>
    </location>
    <ligand>
        <name>5-hydroxyisourate</name>
        <dbReference type="ChEBI" id="CHEBI:18072"/>
    </ligand>
</feature>
<dbReference type="FunCoup" id="A0A369JDW2">
    <property type="interactions" value="46"/>
</dbReference>